<evidence type="ECO:0000256" key="3">
    <source>
        <dbReference type="SAM" id="Phobius"/>
    </source>
</evidence>
<dbReference type="Proteomes" id="UP000292957">
    <property type="component" value="Unassembled WGS sequence"/>
</dbReference>
<evidence type="ECO:0000256" key="2">
    <source>
        <dbReference type="ARBA" id="ARBA00022679"/>
    </source>
</evidence>
<dbReference type="InterPro" id="IPR051091">
    <property type="entry name" value="O-Glucosyltr/Glycosyltrsf_90"/>
</dbReference>
<gene>
    <name evidence="5" type="ORF">BD311DRAFT_790821</name>
</gene>
<dbReference type="SMART" id="SM00672">
    <property type="entry name" value="CAP10"/>
    <property type="match status" value="1"/>
</dbReference>
<keyword evidence="3" id="KW-0472">Membrane</keyword>
<dbReference type="GO" id="GO:0016740">
    <property type="term" value="F:transferase activity"/>
    <property type="evidence" value="ECO:0007669"/>
    <property type="project" value="UniProtKB-KW"/>
</dbReference>
<name>A0A4Q9MBZ2_9APHY</name>
<dbReference type="AlphaFoldDB" id="A0A4Q9MBZ2"/>
<keyword evidence="3" id="KW-0812">Transmembrane</keyword>
<reference evidence="5" key="1">
    <citation type="submission" date="2019-01" db="EMBL/GenBank/DDBJ databases">
        <title>Draft genome sequences of three monokaryotic isolates of the white-rot basidiomycete fungus Dichomitus squalens.</title>
        <authorList>
            <consortium name="DOE Joint Genome Institute"/>
            <person name="Lopez S.C."/>
            <person name="Andreopoulos B."/>
            <person name="Pangilinan J."/>
            <person name="Lipzen A."/>
            <person name="Riley R."/>
            <person name="Ahrendt S."/>
            <person name="Ng V."/>
            <person name="Barry K."/>
            <person name="Daum C."/>
            <person name="Grigoriev I.V."/>
            <person name="Hilden K.S."/>
            <person name="Makela M.R."/>
            <person name="de Vries R.P."/>
        </authorList>
    </citation>
    <scope>NUCLEOTIDE SEQUENCE [LARGE SCALE GENOMIC DNA]</scope>
    <source>
        <strain evidence="5">OM18370.1</strain>
    </source>
</reference>
<accession>A0A4Q9MBZ2</accession>
<feature type="domain" description="Glycosyl transferase CAP10" evidence="4">
    <location>
        <begin position="304"/>
        <end position="610"/>
    </location>
</feature>
<evidence type="ECO:0000259" key="4">
    <source>
        <dbReference type="SMART" id="SM00672"/>
    </source>
</evidence>
<sequence length="646" mass="73403">MYDGLSGQKRGLLFFAAVVIVFMQGGLWSARRRTVDNFPDDALVASTSRYLSFAWSNSRPTIKEHPIPGLMAEAEKAFREKLSRQSKTLEDAVAEYQRRYGRKPPRGFDDWWRFARENDVLMIDEYDNIDEDLAPFWEITGEQLRWRASVAGHLPFVDVVRVRSGEATAVNILDGEESEDVSARAKGFLSALKGFQHKVSARLQSGVCHALRLPDLEFPINGMAESRVLVPWERRIQSNATLHSNVDAIIEELSGTRDPDWRGEGNVWEAFRRTCEPGTAARQLFSSFRALQSSVNQTSRLTAASDDFTFAWTTAGNYSFCSNPWAHYNQGHFFSDWRTIGAVFPIFSPAKASGYLDIRIPSHYYYAQTRRYTYGWDSVNLQLKDVDDMETPWEEKSDKIFWRGASTGGGSSPPGFAAQYQRHRFVRLASDQSSVNRTIVFADPPGSTNYIYADVHAGALNNEIMDVAFVKVIGSENYPGGHDAMVRFHRIDDNGVNLGDHWKHKYIVDLDGMGYSGRFFSFMESDSAVLKATVYREFFSDWLQPWLHYIPLSQSYAEIYNIHAFFSGATDATLRAANATALTLPAEHRATKSVDGDRRLRRIARAGKQWKRTLGRRVDMEAYIYRLCLEYARLASDDRDAMSFSI</sequence>
<protein>
    <recommendedName>
        <fullName evidence="4">Glycosyl transferase CAP10 domain-containing protein</fullName>
    </recommendedName>
</protein>
<organism evidence="5">
    <name type="scientific">Dichomitus squalens</name>
    <dbReference type="NCBI Taxonomy" id="114155"/>
    <lineage>
        <taxon>Eukaryota</taxon>
        <taxon>Fungi</taxon>
        <taxon>Dikarya</taxon>
        <taxon>Basidiomycota</taxon>
        <taxon>Agaricomycotina</taxon>
        <taxon>Agaricomycetes</taxon>
        <taxon>Polyporales</taxon>
        <taxon>Polyporaceae</taxon>
        <taxon>Dichomitus</taxon>
    </lineage>
</organism>
<dbReference type="OrthoDB" id="202415at2759"/>
<comment type="similarity">
    <text evidence="1">Belongs to the glycosyltransferase 90 family.</text>
</comment>
<dbReference type="InterPro" id="IPR006598">
    <property type="entry name" value="CAP10"/>
</dbReference>
<feature type="transmembrane region" description="Helical" evidence="3">
    <location>
        <begin position="12"/>
        <end position="30"/>
    </location>
</feature>
<keyword evidence="2" id="KW-0808">Transferase</keyword>
<dbReference type="PANTHER" id="PTHR12203">
    <property type="entry name" value="KDEL LYS-ASP-GLU-LEU CONTAINING - RELATED"/>
    <property type="match status" value="1"/>
</dbReference>
<evidence type="ECO:0000313" key="5">
    <source>
        <dbReference type="EMBL" id="TBU24755.1"/>
    </source>
</evidence>
<proteinExistence type="inferred from homology"/>
<evidence type="ECO:0000256" key="1">
    <source>
        <dbReference type="ARBA" id="ARBA00010118"/>
    </source>
</evidence>
<dbReference type="Pfam" id="PF05686">
    <property type="entry name" value="Glyco_transf_90"/>
    <property type="match status" value="1"/>
</dbReference>
<dbReference type="EMBL" id="ML143473">
    <property type="protein sequence ID" value="TBU24755.1"/>
    <property type="molecule type" value="Genomic_DNA"/>
</dbReference>
<keyword evidence="3" id="KW-1133">Transmembrane helix</keyword>
<dbReference type="PANTHER" id="PTHR12203:SF35">
    <property type="entry name" value="PROTEIN O-GLUCOSYLTRANSFERASE 1"/>
    <property type="match status" value="1"/>
</dbReference>